<name>A0A8W8MHT2_MAGGI</name>
<feature type="region of interest" description="Disordered" evidence="1">
    <location>
        <begin position="114"/>
        <end position="157"/>
    </location>
</feature>
<proteinExistence type="predicted"/>
<evidence type="ECO:0000313" key="3">
    <source>
        <dbReference type="Proteomes" id="UP000005408"/>
    </source>
</evidence>
<accession>A0A8W8MHT2</accession>
<evidence type="ECO:0000313" key="2">
    <source>
        <dbReference type="EnsemblMetazoa" id="G32874.1:cds"/>
    </source>
</evidence>
<dbReference type="EnsemblMetazoa" id="G32874.1">
    <property type="protein sequence ID" value="G32874.1:cds"/>
    <property type="gene ID" value="G32874"/>
</dbReference>
<evidence type="ECO:0000256" key="1">
    <source>
        <dbReference type="SAM" id="MobiDB-lite"/>
    </source>
</evidence>
<sequence>MENSHEEDMDFDDGFSSEDDYEVEDLINEIFGSEEADDVDLVPEKDSSEVNKLSKVAQFNSDKVHVVTVEPMNEDEDENVPAETLSPSKGKSSIVPDEEEQLPGYYCTYPRERMPSVESEEEANTTAPEVKIGKYTPRKRNPPRDPSSPDYGRKVKKGNGAQYEYASGLKQKLQETGFYDVRAGFLKLPIWTHIATGIKGQHKRNHIGNIQRMLWKIRYPKVEVSSKMLDRDSILEFYNFLETYEVNHQTIVNYNKSLNHLLKYYLRTTDMINVDRPEYDRLLHVQSYCETITAGFSKKAHEQYRQKLPNGN</sequence>
<dbReference type="AlphaFoldDB" id="A0A8W8MHT2"/>
<dbReference type="Proteomes" id="UP000005408">
    <property type="component" value="Unassembled WGS sequence"/>
</dbReference>
<feature type="region of interest" description="Disordered" evidence="1">
    <location>
        <begin position="70"/>
        <end position="99"/>
    </location>
</feature>
<organism evidence="2 3">
    <name type="scientific">Magallana gigas</name>
    <name type="common">Pacific oyster</name>
    <name type="synonym">Crassostrea gigas</name>
    <dbReference type="NCBI Taxonomy" id="29159"/>
    <lineage>
        <taxon>Eukaryota</taxon>
        <taxon>Metazoa</taxon>
        <taxon>Spiralia</taxon>
        <taxon>Lophotrochozoa</taxon>
        <taxon>Mollusca</taxon>
        <taxon>Bivalvia</taxon>
        <taxon>Autobranchia</taxon>
        <taxon>Pteriomorphia</taxon>
        <taxon>Ostreida</taxon>
        <taxon>Ostreoidea</taxon>
        <taxon>Ostreidae</taxon>
        <taxon>Magallana</taxon>
    </lineage>
</organism>
<reference evidence="2" key="1">
    <citation type="submission" date="2022-08" db="UniProtKB">
        <authorList>
            <consortium name="EnsemblMetazoa"/>
        </authorList>
    </citation>
    <scope>IDENTIFICATION</scope>
    <source>
        <strain evidence="2">05x7-T-G4-1.051#20</strain>
    </source>
</reference>
<protein>
    <submittedName>
        <fullName evidence="2">Uncharacterized protein</fullName>
    </submittedName>
</protein>
<keyword evidence="3" id="KW-1185">Reference proteome</keyword>